<evidence type="ECO:0000313" key="1">
    <source>
        <dbReference type="EMBL" id="MBX67573.1"/>
    </source>
</evidence>
<proteinExistence type="predicted"/>
<dbReference type="AlphaFoldDB" id="A0A2P2QKS8"/>
<reference evidence="1" key="1">
    <citation type="submission" date="2018-02" db="EMBL/GenBank/DDBJ databases">
        <title>Rhizophora mucronata_Transcriptome.</title>
        <authorList>
            <person name="Meera S.P."/>
            <person name="Sreeshan A."/>
            <person name="Augustine A."/>
        </authorList>
    </citation>
    <scope>NUCLEOTIDE SEQUENCE</scope>
    <source>
        <tissue evidence="1">Leaf</tissue>
    </source>
</reference>
<protein>
    <submittedName>
        <fullName evidence="1">Uncharacterized protein</fullName>
    </submittedName>
</protein>
<sequence length="21" mass="2514">MWLHWHTINQSLCFIKLANSA</sequence>
<organism evidence="1">
    <name type="scientific">Rhizophora mucronata</name>
    <name type="common">Asiatic mangrove</name>
    <dbReference type="NCBI Taxonomy" id="61149"/>
    <lineage>
        <taxon>Eukaryota</taxon>
        <taxon>Viridiplantae</taxon>
        <taxon>Streptophyta</taxon>
        <taxon>Embryophyta</taxon>
        <taxon>Tracheophyta</taxon>
        <taxon>Spermatophyta</taxon>
        <taxon>Magnoliopsida</taxon>
        <taxon>eudicotyledons</taxon>
        <taxon>Gunneridae</taxon>
        <taxon>Pentapetalae</taxon>
        <taxon>rosids</taxon>
        <taxon>fabids</taxon>
        <taxon>Malpighiales</taxon>
        <taxon>Rhizophoraceae</taxon>
        <taxon>Rhizophora</taxon>
    </lineage>
</organism>
<dbReference type="EMBL" id="GGEC01087089">
    <property type="protein sequence ID" value="MBX67573.1"/>
    <property type="molecule type" value="Transcribed_RNA"/>
</dbReference>
<accession>A0A2P2QKS8</accession>
<name>A0A2P2QKS8_RHIMU</name>